<reference evidence="1 2" key="1">
    <citation type="submission" date="2019-12" db="EMBL/GenBank/DDBJ databases">
        <title>Shinella kummerowiae sp. nov., a symbiotic bacterium isolated from root nodules of the herbal legume Kummerowia stipulacea.</title>
        <authorList>
            <person name="Gao J."/>
        </authorList>
    </citation>
    <scope>NUCLEOTIDE SEQUENCE [LARGE SCALE GENOMIC DNA]</scope>
    <source>
        <strain evidence="1 2">CCBAU 25048</strain>
    </source>
</reference>
<dbReference type="OrthoDB" id="8448806at2"/>
<keyword evidence="2" id="KW-1185">Reference proteome</keyword>
<dbReference type="RefSeq" id="WP_160858384.1">
    <property type="nucleotide sequence ID" value="NZ_WUMK01000003.1"/>
</dbReference>
<dbReference type="EMBL" id="WUMK01000003">
    <property type="protein sequence ID" value="MXN45254.1"/>
    <property type="molecule type" value="Genomic_DNA"/>
</dbReference>
<comment type="caution">
    <text evidence="1">The sequence shown here is derived from an EMBL/GenBank/DDBJ whole genome shotgun (WGS) entry which is preliminary data.</text>
</comment>
<dbReference type="AlphaFoldDB" id="A0A6N8S890"/>
<accession>A0A6N8S890</accession>
<evidence type="ECO:0000313" key="2">
    <source>
        <dbReference type="Proteomes" id="UP000435802"/>
    </source>
</evidence>
<protein>
    <submittedName>
        <fullName evidence="1">Uncharacterized protein</fullName>
    </submittedName>
</protein>
<evidence type="ECO:0000313" key="1">
    <source>
        <dbReference type="EMBL" id="MXN45254.1"/>
    </source>
</evidence>
<gene>
    <name evidence="1" type="ORF">GR138_08635</name>
</gene>
<proteinExistence type="predicted"/>
<organism evidence="1 2">
    <name type="scientific">Shinella kummerowiae</name>
    <dbReference type="NCBI Taxonomy" id="417745"/>
    <lineage>
        <taxon>Bacteria</taxon>
        <taxon>Pseudomonadati</taxon>
        <taxon>Pseudomonadota</taxon>
        <taxon>Alphaproteobacteria</taxon>
        <taxon>Hyphomicrobiales</taxon>
        <taxon>Rhizobiaceae</taxon>
        <taxon>Shinella</taxon>
    </lineage>
</organism>
<dbReference type="Proteomes" id="UP000435802">
    <property type="component" value="Unassembled WGS sequence"/>
</dbReference>
<sequence>MPRVASSETVTRHHDVEADLPAAEVLAERIAAARRLREHHLWEILRALPSLAEARDDAGFRHRFRTLMERDDLVAASRLLVDAARPTCHLEQLVCLEGTWIARICSDGAVPRAVAVHIDRVAAVMAALVALDRACPVKH</sequence>
<name>A0A6N8S890_9HYPH</name>